<sequence>MDMDLITEQKLVCEEYGSKYIAVHENDVIAVAVASLNQEPIVGIRNKPEAGEDVTWFIYAGEHDDSEDFFQTVSVKELDKLLPEVLPYLALEHGYRFMIDREEYEDVWKDGDEV</sequence>
<gene>
    <name evidence="2" type="ORF">F4W09_16455</name>
</gene>
<organism evidence="2 3">
    <name type="scientific">Acinetobacter tandoii</name>
    <dbReference type="NCBI Taxonomy" id="202954"/>
    <lineage>
        <taxon>Bacteria</taxon>
        <taxon>Pseudomonadati</taxon>
        <taxon>Pseudomonadota</taxon>
        <taxon>Gammaproteobacteria</taxon>
        <taxon>Moraxellales</taxon>
        <taxon>Moraxellaceae</taxon>
        <taxon>Acinetobacter</taxon>
    </lineage>
</organism>
<dbReference type="Pfam" id="PF24719">
    <property type="entry name" value="Imm33-like"/>
    <property type="match status" value="1"/>
</dbReference>
<dbReference type="AlphaFoldDB" id="A0A5N4W897"/>
<accession>A0A5N4W897</accession>
<dbReference type="InterPro" id="IPR056509">
    <property type="entry name" value="Imm33-like"/>
</dbReference>
<reference evidence="2 3" key="1">
    <citation type="submission" date="2019-09" db="EMBL/GenBank/DDBJ databases">
        <title>Draft genome sequence of Acinetobacter tandoii W4-4-4 isolated from environmental water sample.</title>
        <authorList>
            <person name="Wee S.K."/>
            <person name="Yan B."/>
            <person name="Mustaffa S.B."/>
            <person name="Yap E.P.H."/>
        </authorList>
    </citation>
    <scope>NUCLEOTIDE SEQUENCE [LARGE SCALE GENOMIC DNA]</scope>
    <source>
        <strain evidence="2 3">W4-4-4</strain>
    </source>
</reference>
<evidence type="ECO:0000313" key="2">
    <source>
        <dbReference type="EMBL" id="KAB1851425.1"/>
    </source>
</evidence>
<dbReference type="Proteomes" id="UP000325788">
    <property type="component" value="Unassembled WGS sequence"/>
</dbReference>
<protein>
    <recommendedName>
        <fullName evidence="1">Imm33-like domain-containing protein</fullName>
    </recommendedName>
</protein>
<feature type="domain" description="Imm33-like" evidence="1">
    <location>
        <begin position="8"/>
        <end position="110"/>
    </location>
</feature>
<evidence type="ECO:0000313" key="3">
    <source>
        <dbReference type="Proteomes" id="UP000325788"/>
    </source>
</evidence>
<name>A0A5N4W897_9GAMM</name>
<comment type="caution">
    <text evidence="2">The sequence shown here is derived from an EMBL/GenBank/DDBJ whole genome shotgun (WGS) entry which is preliminary data.</text>
</comment>
<proteinExistence type="predicted"/>
<dbReference type="RefSeq" id="WP_151505419.1">
    <property type="nucleotide sequence ID" value="NZ_VXLD01000021.1"/>
</dbReference>
<dbReference type="EMBL" id="VXLD01000021">
    <property type="protein sequence ID" value="KAB1851425.1"/>
    <property type="molecule type" value="Genomic_DNA"/>
</dbReference>
<evidence type="ECO:0000259" key="1">
    <source>
        <dbReference type="Pfam" id="PF24719"/>
    </source>
</evidence>